<feature type="transmembrane region" description="Helical" evidence="1">
    <location>
        <begin position="45"/>
        <end position="71"/>
    </location>
</feature>
<reference evidence="3" key="1">
    <citation type="journal article" date="2019" name="Int. J. Syst. Evol. Microbiol.">
        <title>The Global Catalogue of Microorganisms (GCM) 10K type strain sequencing project: providing services to taxonomists for standard genome sequencing and annotation.</title>
        <authorList>
            <consortium name="The Broad Institute Genomics Platform"/>
            <consortium name="The Broad Institute Genome Sequencing Center for Infectious Disease"/>
            <person name="Wu L."/>
            <person name="Ma J."/>
        </authorList>
    </citation>
    <scope>NUCLEOTIDE SEQUENCE [LARGE SCALE GENOMIC DNA]</scope>
    <source>
        <strain evidence="3">JCM 17919</strain>
    </source>
</reference>
<keyword evidence="1" id="KW-0812">Transmembrane</keyword>
<dbReference type="Proteomes" id="UP001501725">
    <property type="component" value="Unassembled WGS sequence"/>
</dbReference>
<dbReference type="EMBL" id="BAABGY010000008">
    <property type="protein sequence ID" value="GAA4334038.1"/>
    <property type="molecule type" value="Genomic_DNA"/>
</dbReference>
<gene>
    <name evidence="2" type="ORF">GCM10023184_27770</name>
</gene>
<dbReference type="RefSeq" id="WP_345256361.1">
    <property type="nucleotide sequence ID" value="NZ_BAABGY010000008.1"/>
</dbReference>
<evidence type="ECO:0000313" key="2">
    <source>
        <dbReference type="EMBL" id="GAA4334038.1"/>
    </source>
</evidence>
<name>A0ABP8H3Y8_9BACT</name>
<keyword evidence="3" id="KW-1185">Reference proteome</keyword>
<comment type="caution">
    <text evidence="2">The sequence shown here is derived from an EMBL/GenBank/DDBJ whole genome shotgun (WGS) entry which is preliminary data.</text>
</comment>
<dbReference type="Pfam" id="PF07332">
    <property type="entry name" value="Phage_holin_3_6"/>
    <property type="match status" value="1"/>
</dbReference>
<dbReference type="InterPro" id="IPR009937">
    <property type="entry name" value="Phage_holin_3_6"/>
</dbReference>
<feature type="transmembrane region" description="Helical" evidence="1">
    <location>
        <begin position="77"/>
        <end position="98"/>
    </location>
</feature>
<sequence length="117" mass="12871">MEALKEDIKTKAGSLTQSVSDYLDTYYKLALVTLTQKATNVTAGLVAGLSAFFLLIFTLFFLGMGLAWWIGSLINSTAGGFFIVGGFFVLLIVLIVVLRKKIVFPILKKAILKKIYE</sequence>
<evidence type="ECO:0000313" key="3">
    <source>
        <dbReference type="Proteomes" id="UP001501725"/>
    </source>
</evidence>
<protein>
    <recommendedName>
        <fullName evidence="4">Phage holin family protein</fullName>
    </recommendedName>
</protein>
<keyword evidence="1" id="KW-0472">Membrane</keyword>
<organism evidence="2 3">
    <name type="scientific">Flaviaesturariibacter amylovorans</name>
    <dbReference type="NCBI Taxonomy" id="1084520"/>
    <lineage>
        <taxon>Bacteria</taxon>
        <taxon>Pseudomonadati</taxon>
        <taxon>Bacteroidota</taxon>
        <taxon>Chitinophagia</taxon>
        <taxon>Chitinophagales</taxon>
        <taxon>Chitinophagaceae</taxon>
        <taxon>Flaviaestuariibacter</taxon>
    </lineage>
</organism>
<evidence type="ECO:0008006" key="4">
    <source>
        <dbReference type="Google" id="ProtNLM"/>
    </source>
</evidence>
<accession>A0ABP8H3Y8</accession>
<proteinExistence type="predicted"/>
<evidence type="ECO:0000256" key="1">
    <source>
        <dbReference type="SAM" id="Phobius"/>
    </source>
</evidence>
<keyword evidence="1" id="KW-1133">Transmembrane helix</keyword>